<feature type="compositionally biased region" description="Polar residues" evidence="1">
    <location>
        <begin position="826"/>
        <end position="847"/>
    </location>
</feature>
<feature type="region of interest" description="Disordered" evidence="1">
    <location>
        <begin position="2545"/>
        <end position="2567"/>
    </location>
</feature>
<feature type="compositionally biased region" description="Basic and acidic residues" evidence="1">
    <location>
        <begin position="1852"/>
        <end position="1871"/>
    </location>
</feature>
<name>A0A2A9MEK5_BESBE</name>
<feature type="region of interest" description="Disordered" evidence="1">
    <location>
        <begin position="1780"/>
        <end position="1888"/>
    </location>
</feature>
<evidence type="ECO:0000313" key="3">
    <source>
        <dbReference type="EMBL" id="PFH34366.1"/>
    </source>
</evidence>
<feature type="region of interest" description="Disordered" evidence="1">
    <location>
        <begin position="3419"/>
        <end position="3455"/>
    </location>
</feature>
<feature type="compositionally biased region" description="Basic and acidic residues" evidence="1">
    <location>
        <begin position="2083"/>
        <end position="2098"/>
    </location>
</feature>
<feature type="region of interest" description="Disordered" evidence="1">
    <location>
        <begin position="168"/>
        <end position="204"/>
    </location>
</feature>
<feature type="compositionally biased region" description="Low complexity" evidence="1">
    <location>
        <begin position="2695"/>
        <end position="2712"/>
    </location>
</feature>
<feature type="region of interest" description="Disordered" evidence="1">
    <location>
        <begin position="3269"/>
        <end position="3326"/>
    </location>
</feature>
<feature type="compositionally biased region" description="Low complexity" evidence="1">
    <location>
        <begin position="787"/>
        <end position="815"/>
    </location>
</feature>
<feature type="compositionally biased region" description="Basic and acidic residues" evidence="1">
    <location>
        <begin position="2177"/>
        <end position="2186"/>
    </location>
</feature>
<feature type="compositionally biased region" description="Basic and acidic residues" evidence="1">
    <location>
        <begin position="2555"/>
        <end position="2564"/>
    </location>
</feature>
<feature type="region of interest" description="Disordered" evidence="1">
    <location>
        <begin position="2447"/>
        <end position="2515"/>
    </location>
</feature>
<feature type="compositionally biased region" description="Low complexity" evidence="1">
    <location>
        <begin position="2296"/>
        <end position="2307"/>
    </location>
</feature>
<feature type="region of interest" description="Disordered" evidence="1">
    <location>
        <begin position="3124"/>
        <end position="3245"/>
    </location>
</feature>
<protein>
    <recommendedName>
        <fullName evidence="2">WW domain-containing protein</fullName>
    </recommendedName>
</protein>
<proteinExistence type="predicted"/>
<feature type="compositionally biased region" description="Low complexity" evidence="1">
    <location>
        <begin position="2008"/>
        <end position="2019"/>
    </location>
</feature>
<feature type="compositionally biased region" description="Low complexity" evidence="1">
    <location>
        <begin position="890"/>
        <end position="909"/>
    </location>
</feature>
<feature type="compositionally biased region" description="Basic and acidic residues" evidence="1">
    <location>
        <begin position="420"/>
        <end position="437"/>
    </location>
</feature>
<feature type="compositionally biased region" description="Low complexity" evidence="1">
    <location>
        <begin position="1374"/>
        <end position="1387"/>
    </location>
</feature>
<feature type="compositionally biased region" description="Basic and acidic residues" evidence="1">
    <location>
        <begin position="3142"/>
        <end position="3159"/>
    </location>
</feature>
<feature type="compositionally biased region" description="Basic and acidic residues" evidence="1">
    <location>
        <begin position="2799"/>
        <end position="2837"/>
    </location>
</feature>
<dbReference type="PROSITE" id="PS01159">
    <property type="entry name" value="WW_DOMAIN_1"/>
    <property type="match status" value="1"/>
</dbReference>
<feature type="compositionally biased region" description="Basic and acidic residues" evidence="1">
    <location>
        <begin position="2331"/>
        <end position="2422"/>
    </location>
</feature>
<dbReference type="SMART" id="SM00456">
    <property type="entry name" value="WW"/>
    <property type="match status" value="1"/>
</dbReference>
<dbReference type="Gene3D" id="3.30.1470.10">
    <property type="entry name" value="Photosystem I PsaD, reaction center subunit II"/>
    <property type="match status" value="1"/>
</dbReference>
<dbReference type="PROSITE" id="PS50020">
    <property type="entry name" value="WW_DOMAIN_2"/>
    <property type="match status" value="1"/>
</dbReference>
<feature type="compositionally biased region" description="Low complexity" evidence="1">
    <location>
        <begin position="1789"/>
        <end position="1801"/>
    </location>
</feature>
<accession>A0A2A9MEK5</accession>
<dbReference type="InterPro" id="IPR001202">
    <property type="entry name" value="WW_dom"/>
</dbReference>
<feature type="compositionally biased region" description="Basic and acidic residues" evidence="1">
    <location>
        <begin position="1352"/>
        <end position="1368"/>
    </location>
</feature>
<feature type="region of interest" description="Disordered" evidence="1">
    <location>
        <begin position="2940"/>
        <end position="2999"/>
    </location>
</feature>
<feature type="region of interest" description="Disordered" evidence="1">
    <location>
        <begin position="1158"/>
        <end position="1191"/>
    </location>
</feature>
<sequence length="3480" mass="373585">MEAFRPSPSPASAASSPSPASFSPSCLHPGSSSSVTSLPSSLAPFSSSLSSFKARQKFPGLFSPFAFLHSPHNQLKKRRTISGFDGAAAAEDASASGALADKRFQSEHPFPVEKQSQTFPAHRGLAEANACEVDRSCLFAQLHSQGEEVFVTEQQDCVTPCAEDGREAAVKSQSLNEANPRRRDTKPTLEDTGSRGKGDLPGEEGSDEALFLPCTLSPISPLYRQHLEDSKAEEVACEETHVPHSGDGIVEKATAREKFTPDVILLEDLSASCEPTAEDVRLCAQQLGFAFPDDLPLLPLARECLKTPLPPSWVACRSQRDGAIFFHDQTSGESTWENPVTAVFRQKLQTARGERTRTPCRLTGTMQAPEGSDEEAEEGAGHRREADAEEGVPRPAGAAGKADPERRKGMPVASATDSSKPAERDACSAARRGREVASESGGGGLRPPREEAKAGAAAGAVEGFRGDFGGKETGRARDVQSRGDISFKDARGSDDEEGQFPELLLPLDAAREEGELAAPVKSAQHSGSSAAEAKATKTQKHTGDQKAASKSAKKQGHKGVAFLLFEEDASEVEEGEAAPAPSVALALSDRDGTPLVASLARSACAASFQALEGLSSPLTVASLPPEGEKENGIREKASLAPELSPPLNSVAAPGGSADPPRKGGSRQGERQDMDEALEAAPERGRVGTLLPSLKRHDGGDSATEERNSERTKDTRADTLDVVLSTPLAATDLRCWRARRHRRMQALGAASASQGDFNARPREPQHASSGSLVRSPLAVSRVILSQLSSPSRTASRSASQSSSSSSLPGSSPRFASPRLGSPRPAASPTNASFFSPQTLASPERSLSPSERYPEEAACPRSLAAPAASCLAPPTSSASSFSSLCLAVSKSSSDWQSSSSPPRVRASVADAGAGGDEVEEEEGEKETGGRDLEASGARKPFERLSSRPRSPQSEELNEGQLPALALKGSFCRSISLDGEPKRSQRMQLRQRENPQGGANRDTSVSPRRLPPLRSTAPPARTPQQPPMPASSSSPSPLCDPSSASSASSSFSASSSASSSFSAPSSASPSFSASSVSVSFQSPSARAMSFSSACEAEGNWEILRGALGSPPVPLLTVASRVTSRATSVASSQRETPTHRGLSSLPLSPAFSHCGLSAPRADPAVAAAGASDASRGSSRGLSAEAGAAAAKSPASFAQGEYVLCARAEIGREPPTVRRFSPSEADSRGDGETPAWRGMEGEATRERDAGDGSEASIGGSDGAASQLLEPKASRPIPGEASDAEGQRTTLAAVSVPLQRHKDDEATPDDVEGEPPEADLEAERPEARAAAGGGQDAPQGPAVCRFAPEAASDVEAVECSRERRERSADERETSPDAAMGEEAANREAQAGARATHEKNRAAKRSVEQFMCGVDSCSSDTRKAEEGGEGESSPISGLASQASPTHASSRLIEWDCDAGEAEEDAGGGAAGAAAPGGRPECEAQLTMEAAPQEKQEEGTEEEKGDEGDVEREEKQQTGANGNVEGRNQGQGDATRHVDEEARNREGALPRKEEAESSTEEYDAGRAGEEALSQGLDNEEANECERVSQGSEASLQATRRPSIRRDEGAEEEEKVSEEGLNGSETVVSRCSIELSCILRDSHQPSCGTARSSPQSSHSPETRSPWAPADAREGPRIENQRHAKSRGAEVERVGDSREEEEGVCGVLALEADRNAEASLSLGPEASAGTPSPPAGNRANQTRGGTSPADWLFARRKASTACGLRRFFSSSTSASLRSLRASRECLNEEKDRCPFARPLASRSRSALSVGEAEVEKEEGVAAQAAAGSEANSPPEGRSQFPTSPVARRQEKKGASPASAADAGHRNDKGYHEHPDRLAQRERKPKRAAFSAVRIAEADLPLKSEKDTEEIAEYAQPSAKHVALRLSSEGRGGAPPQVLAAVLAKEREIETQRSKAQERTREEEVRGVKRELAEAVRRNREQKEGHARQLARLIAENEKLTQEAREAKAEAAALRRRQAAAAPAEESAQRTPPEASEAPTTEKQECCLVLEGREQTKTLNAPPPTGTERVKEPRRLIPFAEGTGENEAEEDRATDELKLESIFRREARTPRSCQAGATRRTGRGEEGLPPPLREEATANASPLRHISLFGAAQRENNPREEEIHAEEEVSKRKRAAEKPAGLKRRRAESREGERDAGGETGGERAWAASSPRTRDDGGVDAGAEEDGGSSQPPPPAEAERGLRAEWKALLKQRRFLMSWQSELARHEAKLQDVQRSLQERDAALQDQSLAFHVGMSAKTQQQEAREAQLAAAEGALQAQREEVQQHGDELRQRETRLAAAERAWEDRERQASAQQQREKDEDERRRATQRREDEERRRVQARESEDKQRQLEAREETLKTQERQITSREQQLTEREGVLADAEERQRAEARSVARVREELVAERARIEALRRDLEAREKDLQEEGEDLKEELAEQTARLREKEEELRLARERHEREKAREAERLEADWQREHEEHEAHEKEKAVWAKKQAEQEERIRERESRCALTEEKAAALKRALQRVSRQTQKAHDESEKLKAHGAPRRLRTLVLKVQRAAAVRAASPVEPWAGNAEGIDTSWDPSAASLVFSLLPASSPLLRRPPQLPESPGGGAAHRQNEEEEEEQEALSGLTCALEAFADLALPRASACASARCRSLEFCSLEKRKHETSPPAAAASPLSAPASAKAQEPQTGAGGEGNQAQTATRGSSLPVFSFLEDPPRGLDASALEELRHLEAEVVALLLPFLEAKRKALSAQRHALRESLHRHSLRVKKTKDSKLEPAETSDRATSEEAGKNEPRRRPDARAERHADDEAADVSASLEEEREFLDIQLKVWNASARAVRFLLPQVSRRVAYLQERQHQASALPACAKSFSFLSWLYFARSSSSPEVLMPASCSAPASSSATHACAGGGPESLLQPFARASRPPAGSEDGVAGGERGALSWRRKETDSEAAGAGGRHAQPSSPRPPSPRSALFASVCPPPVSSVSGLPCVHPSYWRYLHQADAGGESLAARQADSAAAARARLAGPSPGESPDDASRKRERASPPLPWSLPWGGFPFADPRFLLAGAWPALPLPCLQASEAVERWGGPSCDREGRWTLSGDSRGGAGDCQCSRGDCERRGDGEREREEDKPRGRRVPASHDRKLPGDVGAAAADQRRTEKREVSEDTQKLRVKVLKRSQDADDSHRRQSLPHGAASAARRREGASTAPDIRPRWSAFGGHSDAEFLAARRHLGSANAVLTRAEAGSAGDYCDGENETEKKPRSNSGLLWRRTRSPSNACEPPRNSAAPRSSSASDFGRCAARASPRLSLKGTAAAEGLPLAHFGSPPEGLRQSLPPSGGARLLRPPTSPSRHYAERVSLFRSAPRAEGGTESQEGVCFARLVQEREEEIQAKRRQAALDREKEARDPSGGRPADAETTLTQNERAWSFNPHIFSEGLQRRKYPPLPPTAKDV</sequence>
<feature type="compositionally biased region" description="Basic and acidic residues" evidence="1">
    <location>
        <begin position="626"/>
        <end position="637"/>
    </location>
</feature>
<feature type="compositionally biased region" description="Acidic residues" evidence="1">
    <location>
        <begin position="1447"/>
        <end position="1458"/>
    </location>
</feature>
<feature type="compositionally biased region" description="Low complexity" evidence="1">
    <location>
        <begin position="855"/>
        <end position="877"/>
    </location>
</feature>
<feature type="compositionally biased region" description="Low complexity" evidence="1">
    <location>
        <begin position="454"/>
        <end position="463"/>
    </location>
</feature>
<feature type="region of interest" description="Disordered" evidence="1">
    <location>
        <begin position="1"/>
        <end position="46"/>
    </location>
</feature>
<feature type="compositionally biased region" description="Acidic residues" evidence="1">
    <location>
        <begin position="1300"/>
        <end position="1314"/>
    </location>
</feature>
<feature type="compositionally biased region" description="Acidic residues" evidence="1">
    <location>
        <begin position="2073"/>
        <end position="2082"/>
    </location>
</feature>
<feature type="region of interest" description="Disordered" evidence="1">
    <location>
        <begin position="1633"/>
        <end position="1739"/>
    </location>
</feature>
<feature type="compositionally biased region" description="Low complexity" evidence="1">
    <location>
        <begin position="10"/>
        <end position="46"/>
    </location>
</feature>
<feature type="region of interest" description="Disordered" evidence="1">
    <location>
        <begin position="2623"/>
        <end position="2653"/>
    </location>
</feature>
<evidence type="ECO:0000256" key="1">
    <source>
        <dbReference type="SAM" id="MobiDB-lite"/>
    </source>
</evidence>
<feature type="compositionally biased region" description="Basic residues" evidence="1">
    <location>
        <begin position="2160"/>
        <end position="2176"/>
    </location>
</feature>
<feature type="compositionally biased region" description="Basic and acidic residues" evidence="1">
    <location>
        <begin position="694"/>
        <end position="718"/>
    </location>
</feature>
<feature type="compositionally biased region" description="Basic and acidic residues" evidence="1">
    <location>
        <begin position="464"/>
        <end position="493"/>
    </location>
</feature>
<feature type="region of interest" description="Disordered" evidence="1">
    <location>
        <begin position="746"/>
        <end position="772"/>
    </location>
</feature>
<feature type="compositionally biased region" description="Basic and acidic residues" evidence="1">
    <location>
        <begin position="2029"/>
        <end position="2045"/>
    </location>
</feature>
<feature type="compositionally biased region" description="Basic and acidic residues" evidence="1">
    <location>
        <begin position="2145"/>
        <end position="2159"/>
    </location>
</feature>
<feature type="region of interest" description="Disordered" evidence="1">
    <location>
        <begin position="2695"/>
        <end position="2741"/>
    </location>
</feature>
<organism evidence="3 4">
    <name type="scientific">Besnoitia besnoiti</name>
    <name type="common">Apicomplexan protozoan</name>
    <dbReference type="NCBI Taxonomy" id="94643"/>
    <lineage>
        <taxon>Eukaryota</taxon>
        <taxon>Sar</taxon>
        <taxon>Alveolata</taxon>
        <taxon>Apicomplexa</taxon>
        <taxon>Conoidasida</taxon>
        <taxon>Coccidia</taxon>
        <taxon>Eucoccidiorida</taxon>
        <taxon>Eimeriorina</taxon>
        <taxon>Sarcocystidae</taxon>
        <taxon>Besnoitia</taxon>
    </lineage>
</organism>
<feature type="compositionally biased region" description="Basic and acidic residues" evidence="1">
    <location>
        <begin position="2466"/>
        <end position="2515"/>
    </location>
</feature>
<evidence type="ECO:0000313" key="4">
    <source>
        <dbReference type="Proteomes" id="UP000224006"/>
    </source>
</evidence>
<feature type="compositionally biased region" description="Low complexity" evidence="1">
    <location>
        <begin position="3037"/>
        <end position="3052"/>
    </location>
</feature>
<feature type="region of interest" description="Disordered" evidence="1">
    <location>
        <begin position="348"/>
        <end position="556"/>
    </location>
</feature>
<feature type="compositionally biased region" description="Basic and acidic residues" evidence="1">
    <location>
        <begin position="1388"/>
        <end position="1400"/>
    </location>
</feature>
<feature type="region of interest" description="Disordered" evidence="1">
    <location>
        <begin position="1204"/>
        <end position="1616"/>
    </location>
</feature>
<feature type="compositionally biased region" description="Basic and acidic residues" evidence="1">
    <location>
        <begin position="3205"/>
        <end position="3214"/>
    </location>
</feature>
<feature type="compositionally biased region" description="Basic and acidic residues" evidence="1">
    <location>
        <begin position="1526"/>
        <end position="1547"/>
    </location>
</feature>
<feature type="compositionally biased region" description="Basic and acidic residues" evidence="1">
    <location>
        <begin position="2308"/>
        <end position="2325"/>
    </location>
</feature>
<feature type="compositionally biased region" description="Polar residues" evidence="1">
    <location>
        <begin position="2724"/>
        <end position="2733"/>
    </location>
</feature>
<feature type="region of interest" description="Disordered" evidence="1">
    <location>
        <begin position="3037"/>
        <end position="3078"/>
    </location>
</feature>
<dbReference type="VEuPathDB" id="ToxoDB:BESB_075180"/>
<feature type="compositionally biased region" description="Basic and acidic residues" evidence="1">
    <location>
        <begin position="3419"/>
        <end position="3436"/>
    </location>
</feature>
<feature type="region of interest" description="Disordered" evidence="1">
    <location>
        <begin position="2789"/>
        <end position="2843"/>
    </location>
</feature>
<dbReference type="STRING" id="94643.A0A2A9MEK5"/>
<dbReference type="RefSeq" id="XP_029218375.1">
    <property type="nucleotide sequence ID" value="XM_029365891.1"/>
</dbReference>
<feature type="compositionally biased region" description="Pro residues" evidence="1">
    <location>
        <begin position="1017"/>
        <end position="1026"/>
    </location>
</feature>
<feature type="region of interest" description="Disordered" evidence="1">
    <location>
        <begin position="1991"/>
        <end position="2232"/>
    </location>
</feature>
<feature type="domain" description="WW" evidence="2">
    <location>
        <begin position="307"/>
        <end position="341"/>
    </location>
</feature>
<dbReference type="InterPro" id="IPR036020">
    <property type="entry name" value="WW_dom_sf"/>
</dbReference>
<feature type="compositionally biased region" description="Polar residues" evidence="1">
    <location>
        <begin position="1509"/>
        <end position="1524"/>
    </location>
</feature>
<dbReference type="Pfam" id="PF00397">
    <property type="entry name" value="WW"/>
    <property type="match status" value="1"/>
</dbReference>
<keyword evidence="4" id="KW-1185">Reference proteome</keyword>
<feature type="compositionally biased region" description="Low complexity" evidence="1">
    <location>
        <begin position="3309"/>
        <end position="3322"/>
    </location>
</feature>
<feature type="region of interest" description="Disordered" evidence="1">
    <location>
        <begin position="3347"/>
        <end position="3380"/>
    </location>
</feature>
<feature type="region of interest" description="Disordered" evidence="1">
    <location>
        <begin position="890"/>
        <end position="1075"/>
    </location>
</feature>
<dbReference type="CDD" id="cd00201">
    <property type="entry name" value="WW"/>
    <property type="match status" value="1"/>
</dbReference>
<dbReference type="KEGG" id="bbes:BESB_075180"/>
<feature type="compositionally biased region" description="Polar residues" evidence="1">
    <location>
        <begin position="1431"/>
        <end position="1441"/>
    </location>
</feature>
<dbReference type="GeneID" id="40312444"/>
<gene>
    <name evidence="3" type="ORF">BESB_075180</name>
</gene>
<reference evidence="3 4" key="1">
    <citation type="submission" date="2017-09" db="EMBL/GenBank/DDBJ databases">
        <title>Genome sequencing of Besnoitia besnoiti strain Bb-Ger1.</title>
        <authorList>
            <person name="Schares G."/>
            <person name="Venepally P."/>
            <person name="Lorenzi H.A."/>
        </authorList>
    </citation>
    <scope>NUCLEOTIDE SEQUENCE [LARGE SCALE GENOMIC DNA]</scope>
    <source>
        <strain evidence="3 4">Bb-Ger1</strain>
    </source>
</reference>
<feature type="compositionally biased region" description="Basic and acidic residues" evidence="1">
    <location>
        <begin position="1234"/>
        <end position="1245"/>
    </location>
</feature>
<feature type="compositionally biased region" description="Basic and acidic residues" evidence="1">
    <location>
        <begin position="1661"/>
        <end position="1687"/>
    </location>
</feature>
<feature type="compositionally biased region" description="Acidic residues" evidence="1">
    <location>
        <begin position="1491"/>
        <end position="1503"/>
    </location>
</feature>
<feature type="region of interest" description="Disordered" evidence="1">
    <location>
        <begin position="614"/>
        <end position="722"/>
    </location>
</feature>
<feature type="region of interest" description="Disordered" evidence="1">
    <location>
        <begin position="2284"/>
        <end position="2422"/>
    </location>
</feature>
<feature type="compositionally biased region" description="Low complexity" evidence="1">
    <location>
        <begin position="1810"/>
        <end position="1820"/>
    </location>
</feature>
<dbReference type="EMBL" id="NWUJ01000007">
    <property type="protein sequence ID" value="PFH34366.1"/>
    <property type="molecule type" value="Genomic_DNA"/>
</dbReference>
<evidence type="ECO:0000259" key="2">
    <source>
        <dbReference type="PROSITE" id="PS50020"/>
    </source>
</evidence>
<dbReference type="SUPFAM" id="SSF51045">
    <property type="entry name" value="WW domain"/>
    <property type="match status" value="1"/>
</dbReference>
<feature type="compositionally biased region" description="Basic and acidic residues" evidence="1">
    <location>
        <begin position="3182"/>
        <end position="3197"/>
    </location>
</feature>
<feature type="compositionally biased region" description="Low complexity" evidence="1">
    <location>
        <begin position="1027"/>
        <end position="1075"/>
    </location>
</feature>
<comment type="caution">
    <text evidence="3">The sequence shown here is derived from an EMBL/GenBank/DDBJ whole genome shotgun (WGS) entry which is preliminary data.</text>
</comment>
<feature type="region of interest" description="Disordered" evidence="1">
    <location>
        <begin position="787"/>
        <end position="877"/>
    </location>
</feature>
<feature type="compositionally biased region" description="Basic and acidic residues" evidence="1">
    <location>
        <begin position="179"/>
        <end position="200"/>
    </location>
</feature>
<feature type="compositionally biased region" description="Polar residues" evidence="1">
    <location>
        <begin position="1635"/>
        <end position="1650"/>
    </location>
</feature>
<feature type="compositionally biased region" description="Basic and acidic residues" evidence="1">
    <location>
        <begin position="2111"/>
        <end position="2125"/>
    </location>
</feature>
<dbReference type="Proteomes" id="UP000224006">
    <property type="component" value="Unassembled WGS sequence"/>
</dbReference>
<dbReference type="OrthoDB" id="334042at2759"/>
<feature type="compositionally biased region" description="Polar residues" evidence="1">
    <location>
        <begin position="1580"/>
        <end position="1591"/>
    </location>
</feature>